<dbReference type="HOGENOM" id="CLU_1640111_0_0_0"/>
<dbReference type="SMART" id="SM00418">
    <property type="entry name" value="HTH_ARSR"/>
    <property type="match status" value="1"/>
</dbReference>
<gene>
    <name evidence="5" type="ordered locus">ACP_3441</name>
</gene>
<dbReference type="InParanoid" id="C1F6X2"/>
<dbReference type="GO" id="GO:0003700">
    <property type="term" value="F:DNA-binding transcription factor activity"/>
    <property type="evidence" value="ECO:0007669"/>
    <property type="project" value="InterPro"/>
</dbReference>
<sequence length="161" mass="17973">MSAFPSRDSGDDAPINIFAKANVLPLHIFVKAYIQGMARASFDLAELFAALSDPTRLRLLNLMRDREVCVCDFVEILGQSQPKISRHLAYLRRAGIVCARREGKWMHYRIERPADAGAAAILETTLQQLDAKREMRSDRAKLGRMSCAPGSALITLKTQRA</sequence>
<dbReference type="NCBIfam" id="NF033788">
    <property type="entry name" value="HTH_metalloreg"/>
    <property type="match status" value="1"/>
</dbReference>
<name>C1F6X2_ACIC5</name>
<evidence type="ECO:0000256" key="3">
    <source>
        <dbReference type="ARBA" id="ARBA00023163"/>
    </source>
</evidence>
<keyword evidence="2" id="KW-0238">DNA-binding</keyword>
<dbReference type="PANTHER" id="PTHR33154:SF18">
    <property type="entry name" value="ARSENICAL RESISTANCE OPERON REPRESSOR"/>
    <property type="match status" value="1"/>
</dbReference>
<dbReference type="Gene3D" id="1.10.10.10">
    <property type="entry name" value="Winged helix-like DNA-binding domain superfamily/Winged helix DNA-binding domain"/>
    <property type="match status" value="1"/>
</dbReference>
<evidence type="ECO:0000259" key="4">
    <source>
        <dbReference type="PROSITE" id="PS50987"/>
    </source>
</evidence>
<reference evidence="5 6" key="1">
    <citation type="journal article" date="2009" name="Appl. Environ. Microbiol.">
        <title>Three genomes from the phylum Acidobacteria provide insight into the lifestyles of these microorganisms in soils.</title>
        <authorList>
            <person name="Ward N.L."/>
            <person name="Challacombe J.F."/>
            <person name="Janssen P.H."/>
            <person name="Henrissat B."/>
            <person name="Coutinho P.M."/>
            <person name="Wu M."/>
            <person name="Xie G."/>
            <person name="Haft D.H."/>
            <person name="Sait M."/>
            <person name="Badger J."/>
            <person name="Barabote R.D."/>
            <person name="Bradley B."/>
            <person name="Brettin T.S."/>
            <person name="Brinkac L.M."/>
            <person name="Bruce D."/>
            <person name="Creasy T."/>
            <person name="Daugherty S.C."/>
            <person name="Davidsen T.M."/>
            <person name="DeBoy R.T."/>
            <person name="Detter J.C."/>
            <person name="Dodson R.J."/>
            <person name="Durkin A.S."/>
            <person name="Ganapathy A."/>
            <person name="Gwinn-Giglio M."/>
            <person name="Han C.S."/>
            <person name="Khouri H."/>
            <person name="Kiss H."/>
            <person name="Kothari S.P."/>
            <person name="Madupu R."/>
            <person name="Nelson K.E."/>
            <person name="Nelson W.C."/>
            <person name="Paulsen I."/>
            <person name="Penn K."/>
            <person name="Ren Q."/>
            <person name="Rosovitz M.J."/>
            <person name="Selengut J.D."/>
            <person name="Shrivastava S."/>
            <person name="Sullivan S.A."/>
            <person name="Tapia R."/>
            <person name="Thompson L.S."/>
            <person name="Watkins K.L."/>
            <person name="Yang Q."/>
            <person name="Yu C."/>
            <person name="Zafar N."/>
            <person name="Zhou L."/>
            <person name="Kuske C.R."/>
        </authorList>
    </citation>
    <scope>NUCLEOTIDE SEQUENCE [LARGE SCALE GENOMIC DNA]</scope>
    <source>
        <strain evidence="6">ATCC 51196 / DSM 11244 / BCRC 80197 / JCM 7670 / NBRC 15755 / NCIMB 13165 / 161</strain>
    </source>
</reference>
<protein>
    <submittedName>
        <fullName evidence="5">Arsenical resistance operon repressor</fullName>
    </submittedName>
</protein>
<keyword evidence="6" id="KW-1185">Reference proteome</keyword>
<keyword evidence="1" id="KW-0805">Transcription regulation</keyword>
<dbReference type="eggNOG" id="COG0640">
    <property type="taxonomic scope" value="Bacteria"/>
</dbReference>
<dbReference type="Pfam" id="PF01022">
    <property type="entry name" value="HTH_5"/>
    <property type="match status" value="1"/>
</dbReference>
<dbReference type="InterPro" id="IPR036388">
    <property type="entry name" value="WH-like_DNA-bd_sf"/>
</dbReference>
<evidence type="ECO:0000256" key="1">
    <source>
        <dbReference type="ARBA" id="ARBA00023015"/>
    </source>
</evidence>
<dbReference type="AlphaFoldDB" id="C1F6X2"/>
<dbReference type="Proteomes" id="UP000002207">
    <property type="component" value="Chromosome"/>
</dbReference>
<dbReference type="KEGG" id="aca:ACP_3441"/>
<organism evidence="5 6">
    <name type="scientific">Acidobacterium capsulatum (strain ATCC 51196 / DSM 11244 / BCRC 80197 / JCM 7670 / NBRC 15755 / NCIMB 13165 / 161)</name>
    <dbReference type="NCBI Taxonomy" id="240015"/>
    <lineage>
        <taxon>Bacteria</taxon>
        <taxon>Pseudomonadati</taxon>
        <taxon>Acidobacteriota</taxon>
        <taxon>Terriglobia</taxon>
        <taxon>Terriglobales</taxon>
        <taxon>Acidobacteriaceae</taxon>
        <taxon>Acidobacterium</taxon>
    </lineage>
</organism>
<dbReference type="SUPFAM" id="SSF46785">
    <property type="entry name" value="Winged helix' DNA-binding domain"/>
    <property type="match status" value="1"/>
</dbReference>
<dbReference type="PROSITE" id="PS50987">
    <property type="entry name" value="HTH_ARSR_2"/>
    <property type="match status" value="1"/>
</dbReference>
<evidence type="ECO:0000313" key="6">
    <source>
        <dbReference type="Proteomes" id="UP000002207"/>
    </source>
</evidence>
<dbReference type="CDD" id="cd00090">
    <property type="entry name" value="HTH_ARSR"/>
    <property type="match status" value="1"/>
</dbReference>
<dbReference type="PANTHER" id="PTHR33154">
    <property type="entry name" value="TRANSCRIPTIONAL REGULATOR, ARSR FAMILY"/>
    <property type="match status" value="1"/>
</dbReference>
<dbReference type="GO" id="GO:0003677">
    <property type="term" value="F:DNA binding"/>
    <property type="evidence" value="ECO:0007669"/>
    <property type="project" value="UniProtKB-KW"/>
</dbReference>
<proteinExistence type="predicted"/>
<dbReference type="InterPro" id="IPR011991">
    <property type="entry name" value="ArsR-like_HTH"/>
</dbReference>
<dbReference type="PRINTS" id="PR00778">
    <property type="entry name" value="HTHARSR"/>
</dbReference>
<keyword evidence="3" id="KW-0804">Transcription</keyword>
<dbReference type="InterPro" id="IPR001845">
    <property type="entry name" value="HTH_ArsR_DNA-bd_dom"/>
</dbReference>
<feature type="domain" description="HTH arsR-type" evidence="4">
    <location>
        <begin position="36"/>
        <end position="133"/>
    </location>
</feature>
<dbReference type="STRING" id="240015.ACP_3441"/>
<dbReference type="InterPro" id="IPR051081">
    <property type="entry name" value="HTH_MetalResp_TranReg"/>
</dbReference>
<evidence type="ECO:0000256" key="2">
    <source>
        <dbReference type="ARBA" id="ARBA00023125"/>
    </source>
</evidence>
<evidence type="ECO:0000313" key="5">
    <source>
        <dbReference type="EMBL" id="ACO31688.1"/>
    </source>
</evidence>
<dbReference type="InterPro" id="IPR036390">
    <property type="entry name" value="WH_DNA-bd_sf"/>
</dbReference>
<dbReference type="EMBL" id="CP001472">
    <property type="protein sequence ID" value="ACO31688.1"/>
    <property type="molecule type" value="Genomic_DNA"/>
</dbReference>
<accession>C1F6X2</accession>